<evidence type="ECO:0000313" key="2">
    <source>
        <dbReference type="Proteomes" id="UP000032066"/>
    </source>
</evidence>
<accession>A0A0D0N967</accession>
<dbReference type="AlphaFoldDB" id="A0A0D0N967"/>
<comment type="caution">
    <text evidence="1">The sequence shown here is derived from an EMBL/GenBank/DDBJ whole genome shotgun (WGS) entry which is preliminary data.</text>
</comment>
<evidence type="ECO:0000313" key="1">
    <source>
        <dbReference type="EMBL" id="KIQ64735.1"/>
    </source>
</evidence>
<sequence>MDAGPILAEAERMARQQGPGAAREYLMRESRRYVRWLRPIDFGLAGNDSAGPDLAAGVRGTLVRLVAYAVVYGEQAGVPADRLAADLIGSGAVELGEAGLAVTLPLLSNCYLRLDRPELALTTLLRCPPTDAVSLLGSVLLAARLTWAAGGRERLARLVAVDWRCDPTGLAKELVGRLVTEREPTPQELAARQGLRHSAFERGDWAGLRRLALSDVIWLEDTATLWRALSAILRMNRAVDQSELADAMADRLERRGGRG</sequence>
<name>A0A0D0N967_KITGR</name>
<dbReference type="STRING" id="2064.TR51_11215"/>
<dbReference type="Proteomes" id="UP000032066">
    <property type="component" value="Unassembled WGS sequence"/>
</dbReference>
<reference evidence="1 2" key="1">
    <citation type="submission" date="2015-02" db="EMBL/GenBank/DDBJ databases">
        <title>Draft genome sequence of Kitasatospora griseola MF730-N6, a bafilomycin, terpentecin and satosporin producer.</title>
        <authorList>
            <person name="Arens J.C."/>
            <person name="Haltli B."/>
            <person name="Kerr R.G."/>
        </authorList>
    </citation>
    <scope>NUCLEOTIDE SEQUENCE [LARGE SCALE GENOMIC DNA]</scope>
    <source>
        <strain evidence="1 2">MF730-N6</strain>
    </source>
</reference>
<keyword evidence="2" id="KW-1185">Reference proteome</keyword>
<protein>
    <submittedName>
        <fullName evidence="1">Uncharacterized protein</fullName>
    </submittedName>
</protein>
<proteinExistence type="predicted"/>
<dbReference type="EMBL" id="JXZB01000002">
    <property type="protein sequence ID" value="KIQ64735.1"/>
    <property type="molecule type" value="Genomic_DNA"/>
</dbReference>
<gene>
    <name evidence="1" type="ORF">TR51_11215</name>
</gene>
<dbReference type="PATRIC" id="fig|2064.6.peg.2405"/>
<organism evidence="1 2">
    <name type="scientific">Kitasatospora griseola</name>
    <name type="common">Streptomyces griseolosporeus</name>
    <dbReference type="NCBI Taxonomy" id="2064"/>
    <lineage>
        <taxon>Bacteria</taxon>
        <taxon>Bacillati</taxon>
        <taxon>Actinomycetota</taxon>
        <taxon>Actinomycetes</taxon>
        <taxon>Kitasatosporales</taxon>
        <taxon>Streptomycetaceae</taxon>
        <taxon>Kitasatospora</taxon>
    </lineage>
</organism>